<feature type="signal peptide" evidence="3">
    <location>
        <begin position="1"/>
        <end position="22"/>
    </location>
</feature>
<feature type="chain" id="PRO_5018225999" evidence="3">
    <location>
        <begin position="23"/>
        <end position="547"/>
    </location>
</feature>
<accession>A0A3N4LP09</accession>
<dbReference type="InterPro" id="IPR011706">
    <property type="entry name" value="Cu-oxidase_C"/>
</dbReference>
<feature type="domain" description="Plastocyanin-like" evidence="5">
    <location>
        <begin position="355"/>
        <end position="477"/>
    </location>
</feature>
<gene>
    <name evidence="7" type="ORF">L211DRAFT_824044</name>
</gene>
<reference evidence="7 8" key="1">
    <citation type="journal article" date="2018" name="Nat. Ecol. Evol.">
        <title>Pezizomycetes genomes reveal the molecular basis of ectomycorrhizal truffle lifestyle.</title>
        <authorList>
            <person name="Murat C."/>
            <person name="Payen T."/>
            <person name="Noel B."/>
            <person name="Kuo A."/>
            <person name="Morin E."/>
            <person name="Chen J."/>
            <person name="Kohler A."/>
            <person name="Krizsan K."/>
            <person name="Balestrini R."/>
            <person name="Da Silva C."/>
            <person name="Montanini B."/>
            <person name="Hainaut M."/>
            <person name="Levati E."/>
            <person name="Barry K.W."/>
            <person name="Belfiori B."/>
            <person name="Cichocki N."/>
            <person name="Clum A."/>
            <person name="Dockter R.B."/>
            <person name="Fauchery L."/>
            <person name="Guy J."/>
            <person name="Iotti M."/>
            <person name="Le Tacon F."/>
            <person name="Lindquist E.A."/>
            <person name="Lipzen A."/>
            <person name="Malagnac F."/>
            <person name="Mello A."/>
            <person name="Molinier V."/>
            <person name="Miyauchi S."/>
            <person name="Poulain J."/>
            <person name="Riccioni C."/>
            <person name="Rubini A."/>
            <person name="Sitrit Y."/>
            <person name="Splivallo R."/>
            <person name="Traeger S."/>
            <person name="Wang M."/>
            <person name="Zifcakova L."/>
            <person name="Wipf D."/>
            <person name="Zambonelli A."/>
            <person name="Paolocci F."/>
            <person name="Nowrousian M."/>
            <person name="Ottonello S."/>
            <person name="Baldrian P."/>
            <person name="Spatafora J.W."/>
            <person name="Henrissat B."/>
            <person name="Nagy L.G."/>
            <person name="Aury J.M."/>
            <person name="Wincker P."/>
            <person name="Grigoriev I.V."/>
            <person name="Bonfante P."/>
            <person name="Martin F.M."/>
        </authorList>
    </citation>
    <scope>NUCLEOTIDE SEQUENCE [LARGE SCALE GENOMIC DNA]</scope>
    <source>
        <strain evidence="7 8">ATCC MYA-4762</strain>
    </source>
</reference>
<dbReference type="EMBL" id="ML121541">
    <property type="protein sequence ID" value="RPB24590.1"/>
    <property type="molecule type" value="Genomic_DNA"/>
</dbReference>
<dbReference type="STRING" id="1051890.A0A3N4LP09"/>
<dbReference type="InterPro" id="IPR011707">
    <property type="entry name" value="Cu-oxidase-like_N"/>
</dbReference>
<dbReference type="Pfam" id="PF07732">
    <property type="entry name" value="Cu-oxidase_3"/>
    <property type="match status" value="1"/>
</dbReference>
<keyword evidence="3" id="KW-0732">Signal</keyword>
<dbReference type="Pfam" id="PF07731">
    <property type="entry name" value="Cu-oxidase_2"/>
    <property type="match status" value="1"/>
</dbReference>
<dbReference type="InterPro" id="IPR008972">
    <property type="entry name" value="Cupredoxin"/>
</dbReference>
<evidence type="ECO:0000259" key="5">
    <source>
        <dbReference type="Pfam" id="PF07731"/>
    </source>
</evidence>
<dbReference type="Proteomes" id="UP000267821">
    <property type="component" value="Unassembled WGS sequence"/>
</dbReference>
<dbReference type="Gene3D" id="2.60.40.420">
    <property type="entry name" value="Cupredoxins - blue copper proteins"/>
    <property type="match status" value="3"/>
</dbReference>
<protein>
    <submittedName>
        <fullName evidence="7">Cupredoxin</fullName>
    </submittedName>
</protein>
<evidence type="ECO:0000256" key="1">
    <source>
        <dbReference type="ARBA" id="ARBA00010609"/>
    </source>
</evidence>
<feature type="domain" description="Plastocyanin-like" evidence="4">
    <location>
        <begin position="208"/>
        <end position="294"/>
    </location>
</feature>
<keyword evidence="8" id="KW-1185">Reference proteome</keyword>
<keyword evidence="2" id="KW-0186">Copper</keyword>
<dbReference type="AlphaFoldDB" id="A0A3N4LP09"/>
<dbReference type="GO" id="GO:0005507">
    <property type="term" value="F:copper ion binding"/>
    <property type="evidence" value="ECO:0007669"/>
    <property type="project" value="InterPro"/>
</dbReference>
<dbReference type="PANTHER" id="PTHR48267">
    <property type="entry name" value="CUPREDOXIN SUPERFAMILY PROTEIN"/>
    <property type="match status" value="1"/>
</dbReference>
<comment type="similarity">
    <text evidence="1">Belongs to the multicopper oxidase family.</text>
</comment>
<organism evidence="7 8">
    <name type="scientific">Terfezia boudieri ATCC MYA-4762</name>
    <dbReference type="NCBI Taxonomy" id="1051890"/>
    <lineage>
        <taxon>Eukaryota</taxon>
        <taxon>Fungi</taxon>
        <taxon>Dikarya</taxon>
        <taxon>Ascomycota</taxon>
        <taxon>Pezizomycotina</taxon>
        <taxon>Pezizomycetes</taxon>
        <taxon>Pezizales</taxon>
        <taxon>Pezizaceae</taxon>
        <taxon>Terfezia</taxon>
    </lineage>
</organism>
<dbReference type="OrthoDB" id="262547at2759"/>
<dbReference type="SUPFAM" id="SSF49503">
    <property type="entry name" value="Cupredoxins"/>
    <property type="match status" value="3"/>
</dbReference>
<feature type="domain" description="Plastocyanin-like" evidence="6">
    <location>
        <begin position="71"/>
        <end position="177"/>
    </location>
</feature>
<evidence type="ECO:0000256" key="3">
    <source>
        <dbReference type="SAM" id="SignalP"/>
    </source>
</evidence>
<dbReference type="GO" id="GO:0016491">
    <property type="term" value="F:oxidoreductase activity"/>
    <property type="evidence" value="ECO:0007669"/>
    <property type="project" value="InterPro"/>
</dbReference>
<proteinExistence type="inferred from homology"/>
<evidence type="ECO:0000259" key="4">
    <source>
        <dbReference type="Pfam" id="PF00394"/>
    </source>
</evidence>
<dbReference type="Pfam" id="PF00394">
    <property type="entry name" value="Cu-oxidase"/>
    <property type="match status" value="1"/>
</dbReference>
<dbReference type="InParanoid" id="A0A3N4LP09"/>
<dbReference type="PANTHER" id="PTHR48267:SF1">
    <property type="entry name" value="BILIRUBIN OXIDASE"/>
    <property type="match status" value="1"/>
</dbReference>
<sequence>MARLFLRSSFIWGAMLISKSSASPTYTNKFSVALPIPPELPILATYTPPSGNPVDFYEITITPFTKQLWPDLNATTLVGYNGMYPGPTIRATRGREIVLRLINKGDSTASLHLHGSATVAPFDGWASDTMVVGQFKDYYYPNFQESRTLWYHDHAHMVTASNVQKGQAGLYILDDPAEDYGLPTGKYDIPLVLASKQYNTTGALMPTSGGDTIDVNGQLWPYLDVEPRKYRFRILNGAASRQFQLQLYVGDTITDPVAFQVVASDSGYMTGPVQTTSLTISMGERYEIIVDFANYHNQTLKLRNALAGLDSETLGQAMQFRVGSNVTDDANNENVPSSLRNITFLERPITSSKNFTFAFTDSKWTINGETFSDVNNRVLHYVPRGTTEIWTLINGGPVVHPVHVHLVDMQIISRTKNGIAQPIQPYEAAGLKDIIFLGNSETIEVLAKYTPWDGLYMFHCHNLFHEDREMMAVFNVTALEGFNYTEKTRFIQPMDSRWPPKEYNGTNLTEVQDVTLPDFKSLEAYDDMDGLMDALDAFHAPSNSSRR</sequence>
<evidence type="ECO:0000259" key="6">
    <source>
        <dbReference type="Pfam" id="PF07732"/>
    </source>
</evidence>
<name>A0A3N4LP09_9PEZI</name>
<evidence type="ECO:0000313" key="8">
    <source>
        <dbReference type="Proteomes" id="UP000267821"/>
    </source>
</evidence>
<evidence type="ECO:0000256" key="2">
    <source>
        <dbReference type="ARBA" id="ARBA00023008"/>
    </source>
</evidence>
<evidence type="ECO:0000313" key="7">
    <source>
        <dbReference type="EMBL" id="RPB24590.1"/>
    </source>
</evidence>
<dbReference type="InterPro" id="IPR001117">
    <property type="entry name" value="Cu-oxidase_2nd"/>
</dbReference>
<dbReference type="InterPro" id="IPR045087">
    <property type="entry name" value="Cu-oxidase_fam"/>
</dbReference>